<keyword evidence="3" id="KW-1185">Reference proteome</keyword>
<feature type="signal peptide" evidence="1">
    <location>
        <begin position="1"/>
        <end position="19"/>
    </location>
</feature>
<dbReference type="AlphaFoldDB" id="A0AAD7ARU3"/>
<evidence type="ECO:0000313" key="2">
    <source>
        <dbReference type="EMBL" id="KAJ7366796.1"/>
    </source>
</evidence>
<gene>
    <name evidence="2" type="ORF">DFH08DRAFT_729002</name>
</gene>
<keyword evidence="1" id="KW-0732">Signal</keyword>
<evidence type="ECO:0000313" key="3">
    <source>
        <dbReference type="Proteomes" id="UP001218218"/>
    </source>
</evidence>
<reference evidence="2" key="1">
    <citation type="submission" date="2023-03" db="EMBL/GenBank/DDBJ databases">
        <title>Massive genome expansion in bonnet fungi (Mycena s.s.) driven by repeated elements and novel gene families across ecological guilds.</title>
        <authorList>
            <consortium name="Lawrence Berkeley National Laboratory"/>
            <person name="Harder C.B."/>
            <person name="Miyauchi S."/>
            <person name="Viragh M."/>
            <person name="Kuo A."/>
            <person name="Thoen E."/>
            <person name="Andreopoulos B."/>
            <person name="Lu D."/>
            <person name="Skrede I."/>
            <person name="Drula E."/>
            <person name="Henrissat B."/>
            <person name="Morin E."/>
            <person name="Kohler A."/>
            <person name="Barry K."/>
            <person name="LaButti K."/>
            <person name="Morin E."/>
            <person name="Salamov A."/>
            <person name="Lipzen A."/>
            <person name="Mereny Z."/>
            <person name="Hegedus B."/>
            <person name="Baldrian P."/>
            <person name="Stursova M."/>
            <person name="Weitz H."/>
            <person name="Taylor A."/>
            <person name="Grigoriev I.V."/>
            <person name="Nagy L.G."/>
            <person name="Martin F."/>
            <person name="Kauserud H."/>
        </authorList>
    </citation>
    <scope>NUCLEOTIDE SEQUENCE</scope>
    <source>
        <strain evidence="2">CBHHK002</strain>
    </source>
</reference>
<dbReference type="Proteomes" id="UP001218218">
    <property type="component" value="Unassembled WGS sequence"/>
</dbReference>
<evidence type="ECO:0000256" key="1">
    <source>
        <dbReference type="SAM" id="SignalP"/>
    </source>
</evidence>
<feature type="chain" id="PRO_5042080675" description="Cell wall mannoprotein" evidence="1">
    <location>
        <begin position="20"/>
        <end position="680"/>
    </location>
</feature>
<name>A0AAD7ARU3_9AGAR</name>
<sequence>MLSYKTVLLALLFSSSSLALPIRREVPQEHSHQAILTAVQTTLAKNNPDGIVDAVFGLLGNAAAAGGLGKLTDANCLQQATADQAFSNAKAAGDVDGQVNALIYRALERNSGTVGGTTTPCTTLKAVNPEIAAIQQHQDPASTNAAAVNKAIVLELAKQIASVGGDPLDALKSGTFAPGKIGDNTGKGNTCDDANDTAGCIVSQNLLVPDATEDEITAAVGGASSSSSSGAAAASASDAACASAVTVTVTAGSDATQAASSTSEAASAATAVEVATSSSIGDFGKCSVPQIEFGTGFDNRKETSFQPVDKTSFNHGSAQAISIITQAICDTLVNSCGADATAKATCAAAQAAANAAPPKTGIDADIFNGFFGIKTDFRDVEAVDDQGNPIAGSTGGSVSVASVGAAETGAAATTSAAAAAATTAAAVDVTATSSSIGDFGKCTIPQIEFGTGFDNRKETSFQPVDKTSFNHGSAQAISIITQAICDTLVNSCGADATAKATCAAAQAAANAAPPKTGIDADIFNGFFGIKTDFRDVEAVDDQGNPIAGSTGGSVSVAVTGAAETGAAATTDAAAATTDAAAATTDAAATTTAAAAAATTAAAASGNIQTFTGALGGLSAPPVTAGGKGFVVDGSEFLQQAAALGRSCDVQHNLCANAANSGGAFSVGDCDTQNNACHAAI</sequence>
<proteinExistence type="predicted"/>
<accession>A0AAD7ARU3</accession>
<protein>
    <recommendedName>
        <fullName evidence="4">Cell wall mannoprotein</fullName>
    </recommendedName>
</protein>
<dbReference type="EMBL" id="JARIHO010000002">
    <property type="protein sequence ID" value="KAJ7366796.1"/>
    <property type="molecule type" value="Genomic_DNA"/>
</dbReference>
<organism evidence="2 3">
    <name type="scientific">Mycena albidolilacea</name>
    <dbReference type="NCBI Taxonomy" id="1033008"/>
    <lineage>
        <taxon>Eukaryota</taxon>
        <taxon>Fungi</taxon>
        <taxon>Dikarya</taxon>
        <taxon>Basidiomycota</taxon>
        <taxon>Agaricomycotina</taxon>
        <taxon>Agaricomycetes</taxon>
        <taxon>Agaricomycetidae</taxon>
        <taxon>Agaricales</taxon>
        <taxon>Marasmiineae</taxon>
        <taxon>Mycenaceae</taxon>
        <taxon>Mycena</taxon>
    </lineage>
</organism>
<comment type="caution">
    <text evidence="2">The sequence shown here is derived from an EMBL/GenBank/DDBJ whole genome shotgun (WGS) entry which is preliminary data.</text>
</comment>
<evidence type="ECO:0008006" key="4">
    <source>
        <dbReference type="Google" id="ProtNLM"/>
    </source>
</evidence>